<evidence type="ECO:0000313" key="2">
    <source>
        <dbReference type="Proteomes" id="UP000294299"/>
    </source>
</evidence>
<dbReference type="KEGG" id="nfn:NFRAN_1168"/>
<reference evidence="1 2" key="1">
    <citation type="submission" date="2019-02" db="EMBL/GenBank/DDBJ databases">
        <authorList>
            <person name="Lehtovirta-Morley E L."/>
        </authorList>
    </citation>
    <scope>NUCLEOTIDE SEQUENCE [LARGE SCALE GENOMIC DNA]</scope>
    <source>
        <strain evidence="1">NFRAN1</strain>
    </source>
</reference>
<keyword evidence="2" id="KW-1185">Reference proteome</keyword>
<proteinExistence type="predicted"/>
<accession>A0A484ICU3</accession>
<dbReference type="AlphaFoldDB" id="A0A484ICU3"/>
<name>A0A484ICU3_9ARCH</name>
<gene>
    <name evidence="1" type="ORF">NFRAN_1168</name>
</gene>
<protein>
    <submittedName>
        <fullName evidence="1">Stress response protein YsnF</fullName>
    </submittedName>
</protein>
<sequence length="86" mass="9773">MISDIDWNDAINKEARGLFDADFGEVQDISNGNVIVERGIVEKEKFCIPQGKVESFDGYVVRFNVSEQEAENKYYDDPATSIEDTF</sequence>
<dbReference type="Proteomes" id="UP000294299">
    <property type="component" value="Chromosome NFRAN"/>
</dbReference>
<dbReference type="RefSeq" id="WP_134483418.1">
    <property type="nucleotide sequence ID" value="NZ_LR216287.1"/>
</dbReference>
<dbReference type="OrthoDB" id="8243at2157"/>
<dbReference type="EMBL" id="LR216287">
    <property type="protein sequence ID" value="VFJ13490.1"/>
    <property type="molecule type" value="Genomic_DNA"/>
</dbReference>
<dbReference type="GeneID" id="39420580"/>
<organism evidence="1 2">
    <name type="scientific">Candidatus Nitrosocosmicus franklandianus</name>
    <dbReference type="NCBI Taxonomy" id="1798806"/>
    <lineage>
        <taxon>Archaea</taxon>
        <taxon>Nitrososphaerota</taxon>
        <taxon>Nitrososphaeria</taxon>
        <taxon>Nitrososphaerales</taxon>
        <taxon>Nitrososphaeraceae</taxon>
        <taxon>Candidatus Nitrosocosmicus</taxon>
    </lineage>
</organism>
<evidence type="ECO:0000313" key="1">
    <source>
        <dbReference type="EMBL" id="VFJ13490.1"/>
    </source>
</evidence>